<name>A0ABS2GTU8_9BURK</name>
<dbReference type="GO" id="GO:0016787">
    <property type="term" value="F:hydrolase activity"/>
    <property type="evidence" value="ECO:0007669"/>
    <property type="project" value="UniProtKB-KW"/>
</dbReference>
<accession>A0ABS2GTU8</accession>
<evidence type="ECO:0000256" key="1">
    <source>
        <dbReference type="ARBA" id="ARBA00006153"/>
    </source>
</evidence>
<dbReference type="SUPFAM" id="SSF55031">
    <property type="entry name" value="Bacterial exopeptidase dimerisation domain"/>
    <property type="match status" value="1"/>
</dbReference>
<dbReference type="Gene3D" id="3.30.70.360">
    <property type="match status" value="1"/>
</dbReference>
<dbReference type="NCBIfam" id="TIGR01879">
    <property type="entry name" value="hydantase"/>
    <property type="match status" value="1"/>
</dbReference>
<evidence type="ECO:0000313" key="4">
    <source>
        <dbReference type="EMBL" id="MBM6928799.1"/>
    </source>
</evidence>
<proteinExistence type="inferred from homology"/>
<evidence type="ECO:0000259" key="3">
    <source>
        <dbReference type="Pfam" id="PF07687"/>
    </source>
</evidence>
<dbReference type="Pfam" id="PF01546">
    <property type="entry name" value="Peptidase_M20"/>
    <property type="match status" value="1"/>
</dbReference>
<dbReference type="InterPro" id="IPR002933">
    <property type="entry name" value="Peptidase_M20"/>
</dbReference>
<protein>
    <submittedName>
        <fullName evidence="4">Zn-dependent hydrolase</fullName>
    </submittedName>
</protein>
<dbReference type="SUPFAM" id="SSF53187">
    <property type="entry name" value="Zn-dependent exopeptidases"/>
    <property type="match status" value="1"/>
</dbReference>
<dbReference type="RefSeq" id="WP_205050388.1">
    <property type="nucleotide sequence ID" value="NZ_JACJKX010000009.1"/>
</dbReference>
<dbReference type="PIRSF" id="PIRSF001235">
    <property type="entry name" value="Amidase_carbamoylase"/>
    <property type="match status" value="1"/>
</dbReference>
<dbReference type="InterPro" id="IPR011650">
    <property type="entry name" value="Peptidase_M20_dimer"/>
</dbReference>
<dbReference type="InterPro" id="IPR036264">
    <property type="entry name" value="Bact_exopeptidase_dim_dom"/>
</dbReference>
<dbReference type="Gene3D" id="3.40.630.10">
    <property type="entry name" value="Zn peptidases"/>
    <property type="match status" value="1"/>
</dbReference>
<dbReference type="EMBL" id="JACJKX010000009">
    <property type="protein sequence ID" value="MBM6928799.1"/>
    <property type="molecule type" value="Genomic_DNA"/>
</dbReference>
<dbReference type="PANTHER" id="PTHR32494">
    <property type="entry name" value="ALLANTOATE DEIMINASE-RELATED"/>
    <property type="match status" value="1"/>
</dbReference>
<dbReference type="Proteomes" id="UP000777002">
    <property type="component" value="Unassembled WGS sequence"/>
</dbReference>
<dbReference type="InterPro" id="IPR010158">
    <property type="entry name" value="Amidase_Cbmase"/>
</dbReference>
<comment type="caution">
    <text evidence="4">The sequence shown here is derived from an EMBL/GenBank/DDBJ whole genome shotgun (WGS) entry which is preliminary data.</text>
</comment>
<feature type="domain" description="Peptidase M20 dimerisation" evidence="3">
    <location>
        <begin position="228"/>
        <end position="325"/>
    </location>
</feature>
<reference evidence="4 5" key="1">
    <citation type="journal article" date="2021" name="Sci. Rep.">
        <title>The distribution of antibiotic resistance genes in chicken gut microbiota commensals.</title>
        <authorList>
            <person name="Juricova H."/>
            <person name="Matiasovicova J."/>
            <person name="Kubasova T."/>
            <person name="Cejkova D."/>
            <person name="Rychlik I."/>
        </authorList>
    </citation>
    <scope>NUCLEOTIDE SEQUENCE [LARGE SCALE GENOMIC DNA]</scope>
    <source>
        <strain evidence="4 5">An562</strain>
    </source>
</reference>
<keyword evidence="5" id="KW-1185">Reference proteome</keyword>
<sequence>MSEQRLREGARAFAEKVFNDIREFSKDPVRGISRQGYGPLENQAHEYLKNIARELNLEIKVDRCGNLFLTLPGKDRSLPCYMTGSHADSVPQGGHYDGLAGVVAAITTLWWMRKIGFEPQRDVTMVVFRMEESSWFGKAYVGSLAMAGQLTAEDLALKHRSKDQTLAEAVREAGFNPEDMVRTDPAIDFSKIAAFTELHIEQGPTLDSQKKARVGIVTGIRGNLRHKTCRCIGVTAHSGAVDKQYRHDAVLAMSDLLMKMERHWAEWLVRGEDLVFTVGVFNTAPSAAIAIIPGEVSFSVDMRSLSMDTLDRFHKLLVAEANATGADRGVTFEFDRTLVCKAADVDPELFEHLKAAAKKADIEVMDIPSGAGHDSAVMADMGVPITMIFVANQDGSHNWKEKMKLDDFMLGTEVLFTAISTYDD</sequence>
<dbReference type="Pfam" id="PF07687">
    <property type="entry name" value="M20_dimer"/>
    <property type="match status" value="1"/>
</dbReference>
<keyword evidence="2 4" id="KW-0378">Hydrolase</keyword>
<evidence type="ECO:0000256" key="2">
    <source>
        <dbReference type="ARBA" id="ARBA00022801"/>
    </source>
</evidence>
<comment type="similarity">
    <text evidence="1">Belongs to the peptidase M20 family.</text>
</comment>
<dbReference type="PANTHER" id="PTHR32494:SF5">
    <property type="entry name" value="ALLANTOATE AMIDOHYDROLASE"/>
    <property type="match status" value="1"/>
</dbReference>
<gene>
    <name evidence="4" type="ORF">H5985_05890</name>
</gene>
<organism evidence="4 5">
    <name type="scientific">Parasutterella secunda</name>
    <dbReference type="NCBI Taxonomy" id="626947"/>
    <lineage>
        <taxon>Bacteria</taxon>
        <taxon>Pseudomonadati</taxon>
        <taxon>Pseudomonadota</taxon>
        <taxon>Betaproteobacteria</taxon>
        <taxon>Burkholderiales</taxon>
        <taxon>Sutterellaceae</taxon>
        <taxon>Parasutterella</taxon>
    </lineage>
</organism>
<evidence type="ECO:0000313" key="5">
    <source>
        <dbReference type="Proteomes" id="UP000777002"/>
    </source>
</evidence>